<dbReference type="AlphaFoldDB" id="A0A9W6S651"/>
<proteinExistence type="predicted"/>
<keyword evidence="2" id="KW-1185">Reference proteome</keyword>
<name>A0A9W6S651_9ACTN</name>
<evidence type="ECO:0008006" key="3">
    <source>
        <dbReference type="Google" id="ProtNLM"/>
    </source>
</evidence>
<dbReference type="InterPro" id="IPR019546">
    <property type="entry name" value="TAT_signal_bac_arc"/>
</dbReference>
<accession>A0A9W6S651</accession>
<reference evidence="1" key="1">
    <citation type="submission" date="2023-03" db="EMBL/GenBank/DDBJ databases">
        <title>Actinoallomurus iriomotensis NBRC 103684.</title>
        <authorList>
            <person name="Ichikawa N."/>
            <person name="Sato H."/>
            <person name="Tonouchi N."/>
        </authorList>
    </citation>
    <scope>NUCLEOTIDE SEQUENCE</scope>
    <source>
        <strain evidence="1">NBRC 103684</strain>
    </source>
</reference>
<dbReference type="Proteomes" id="UP001165074">
    <property type="component" value="Unassembled WGS sequence"/>
</dbReference>
<dbReference type="RefSeq" id="WP_285579108.1">
    <property type="nucleotide sequence ID" value="NZ_BSTK01000012.1"/>
</dbReference>
<gene>
    <name evidence="1" type="ORF">Airi02_070140</name>
</gene>
<dbReference type="SUPFAM" id="SSF48452">
    <property type="entry name" value="TPR-like"/>
    <property type="match status" value="1"/>
</dbReference>
<comment type="caution">
    <text evidence="1">The sequence shown here is derived from an EMBL/GenBank/DDBJ whole genome shotgun (WGS) entry which is preliminary data.</text>
</comment>
<dbReference type="InterPro" id="IPR011990">
    <property type="entry name" value="TPR-like_helical_dom_sf"/>
</dbReference>
<organism evidence="1 2">
    <name type="scientific">Actinoallomurus iriomotensis</name>
    <dbReference type="NCBI Taxonomy" id="478107"/>
    <lineage>
        <taxon>Bacteria</taxon>
        <taxon>Bacillati</taxon>
        <taxon>Actinomycetota</taxon>
        <taxon>Actinomycetes</taxon>
        <taxon>Streptosporangiales</taxon>
        <taxon>Thermomonosporaceae</taxon>
        <taxon>Actinoallomurus</taxon>
    </lineage>
</organism>
<protein>
    <recommendedName>
        <fullName evidence="3">Transcriptional regulator</fullName>
    </recommendedName>
</protein>
<evidence type="ECO:0000313" key="1">
    <source>
        <dbReference type="EMBL" id="GLY89085.1"/>
    </source>
</evidence>
<sequence length="310" mass="33138">MLRRNFLRNTGLAGAALAAGLPADGMPGGGREFIDAHKALRAAQGRLDNLRGASAVYASATDHHRQVLAWRAAAPTTAERQRIAALAADTGGFVGFLSHDLGLHDRAVWHYRDAVEHAGQAGDLSQRVNLLGQMSRIVNESGHYSGARALTDEALSLAGTKAHPAVRCWLHAVRAHHHACLADTRACQSDLSAAWRLLARADDGEIPLYIGYLDAAEINKWVGHASLALSRFTPALLRPGRTAVQEAQDAWPAAHVRGRAELLTVQARLHLVHGERDIAAEFAARAVAIARNTGSARNLRAALTALPGRV</sequence>
<evidence type="ECO:0000313" key="2">
    <source>
        <dbReference type="Proteomes" id="UP001165074"/>
    </source>
</evidence>
<dbReference type="NCBIfam" id="TIGR01409">
    <property type="entry name" value="TAT_signal_seq"/>
    <property type="match status" value="1"/>
</dbReference>
<dbReference type="EMBL" id="BSTK01000012">
    <property type="protein sequence ID" value="GLY89085.1"/>
    <property type="molecule type" value="Genomic_DNA"/>
</dbReference>